<dbReference type="GO" id="GO:0005886">
    <property type="term" value="C:plasma membrane"/>
    <property type="evidence" value="ECO:0007669"/>
    <property type="project" value="UniProtKB-SubCell"/>
</dbReference>
<dbReference type="SUPFAM" id="SSF53448">
    <property type="entry name" value="Nucleotide-diphospho-sugar transferases"/>
    <property type="match status" value="1"/>
</dbReference>
<keyword evidence="2" id="KW-1003">Cell membrane</keyword>
<evidence type="ECO:0000313" key="8">
    <source>
        <dbReference type="Proteomes" id="UP000319817"/>
    </source>
</evidence>
<keyword evidence="6" id="KW-0812">Transmembrane</keyword>
<dbReference type="Pfam" id="PF13641">
    <property type="entry name" value="Glyco_tranf_2_3"/>
    <property type="match status" value="1"/>
</dbReference>
<dbReference type="OrthoDB" id="6964257at2"/>
<organism evidence="7 8">
    <name type="scientific">Stieleria marina</name>
    <dbReference type="NCBI Taxonomy" id="1930275"/>
    <lineage>
        <taxon>Bacteria</taxon>
        <taxon>Pseudomonadati</taxon>
        <taxon>Planctomycetota</taxon>
        <taxon>Planctomycetia</taxon>
        <taxon>Pirellulales</taxon>
        <taxon>Pirellulaceae</taxon>
        <taxon>Stieleria</taxon>
    </lineage>
</organism>
<feature type="transmembrane region" description="Helical" evidence="6">
    <location>
        <begin position="501"/>
        <end position="520"/>
    </location>
</feature>
<feature type="transmembrane region" description="Helical" evidence="6">
    <location>
        <begin position="66"/>
        <end position="89"/>
    </location>
</feature>
<dbReference type="PANTHER" id="PTHR22913:SF12">
    <property type="entry name" value="MANNURONAN SYNTHASE"/>
    <property type="match status" value="1"/>
</dbReference>
<gene>
    <name evidence="7" type="ORF">K239x_25230</name>
</gene>
<dbReference type="Gene3D" id="3.90.550.10">
    <property type="entry name" value="Spore Coat Polysaccharide Biosynthesis Protein SpsA, Chain A"/>
    <property type="match status" value="1"/>
</dbReference>
<reference evidence="7 8" key="1">
    <citation type="submission" date="2019-02" db="EMBL/GenBank/DDBJ databases">
        <title>Deep-cultivation of Planctomycetes and their phenomic and genomic characterization uncovers novel biology.</title>
        <authorList>
            <person name="Wiegand S."/>
            <person name="Jogler M."/>
            <person name="Boedeker C."/>
            <person name="Pinto D."/>
            <person name="Vollmers J."/>
            <person name="Rivas-Marin E."/>
            <person name="Kohn T."/>
            <person name="Peeters S.H."/>
            <person name="Heuer A."/>
            <person name="Rast P."/>
            <person name="Oberbeckmann S."/>
            <person name="Bunk B."/>
            <person name="Jeske O."/>
            <person name="Meyerdierks A."/>
            <person name="Storesund J.E."/>
            <person name="Kallscheuer N."/>
            <person name="Luecker S."/>
            <person name="Lage O.M."/>
            <person name="Pohl T."/>
            <person name="Merkel B.J."/>
            <person name="Hornburger P."/>
            <person name="Mueller R.-W."/>
            <person name="Bruemmer F."/>
            <person name="Labrenz M."/>
            <person name="Spormann A.M."/>
            <person name="Op den Camp H."/>
            <person name="Overmann J."/>
            <person name="Amann R."/>
            <person name="Jetten M.S.M."/>
            <person name="Mascher T."/>
            <person name="Medema M.H."/>
            <person name="Devos D.P."/>
            <person name="Kaster A.-K."/>
            <person name="Ovreas L."/>
            <person name="Rohde M."/>
            <person name="Galperin M.Y."/>
            <person name="Jogler C."/>
        </authorList>
    </citation>
    <scope>NUCLEOTIDE SEQUENCE [LARGE SCALE GENOMIC DNA]</scope>
    <source>
        <strain evidence="7 8">K23_9</strain>
    </source>
</reference>
<evidence type="ECO:0000256" key="3">
    <source>
        <dbReference type="ARBA" id="ARBA00022676"/>
    </source>
</evidence>
<comment type="subcellular location">
    <subcellularLocation>
        <location evidence="1">Cell membrane</location>
    </subcellularLocation>
</comment>
<evidence type="ECO:0000313" key="7">
    <source>
        <dbReference type="EMBL" id="QDT10566.1"/>
    </source>
</evidence>
<accession>A0A517NTW6</accession>
<keyword evidence="4" id="KW-0808">Transferase</keyword>
<feature type="transmembrane region" description="Helical" evidence="6">
    <location>
        <begin position="33"/>
        <end position="54"/>
    </location>
</feature>
<proteinExistence type="predicted"/>
<dbReference type="GO" id="GO:0085029">
    <property type="term" value="P:extracellular matrix assembly"/>
    <property type="evidence" value="ECO:0007669"/>
    <property type="project" value="TreeGrafter"/>
</dbReference>
<keyword evidence="6" id="KW-1133">Transmembrane helix</keyword>
<name>A0A517NTW6_9BACT</name>
<evidence type="ECO:0000256" key="6">
    <source>
        <dbReference type="SAM" id="Phobius"/>
    </source>
</evidence>
<evidence type="ECO:0000256" key="4">
    <source>
        <dbReference type="ARBA" id="ARBA00022679"/>
    </source>
</evidence>
<dbReference type="InterPro" id="IPR029044">
    <property type="entry name" value="Nucleotide-diphossugar_trans"/>
</dbReference>
<evidence type="ECO:0000256" key="2">
    <source>
        <dbReference type="ARBA" id="ARBA00022475"/>
    </source>
</evidence>
<protein>
    <recommendedName>
        <fullName evidence="9">N-glycosyltransferase</fullName>
    </recommendedName>
</protein>
<evidence type="ECO:0000256" key="5">
    <source>
        <dbReference type="ARBA" id="ARBA00023136"/>
    </source>
</evidence>
<feature type="transmembrane region" description="Helical" evidence="6">
    <location>
        <begin position="451"/>
        <end position="470"/>
    </location>
</feature>
<keyword evidence="3" id="KW-0328">Glycosyltransferase</keyword>
<sequence length="521" mass="59172">MNWFSHPHLAYTLCSIDMTATSIRYDMSLPMRLIRAVPVVLFYLAIIVVVFLMLPEKAQRIPLESIVVLGLIGLFRYGCVITHCVRAALYEYYMYPKLRFAADNLPEDQKMPGKLYVIIPTAGEKPDVSRQMLGSVLDEAATVSSKIIIIVNAGSEKDDEIFHMLLSERPKLPNVEVRFVRQVGGKRGGMADCVGRLMSEKVDQNDAIVLMDGDTVLGAGILKKCLPLFALKPKLGAITTDNISVTKGNWFYRKWYTLRFSMRHRMMKSQSLSQQLLVLTGRFSILRAKECLTDEFVSYLENDRIKHWLHGEIKFVTGDDKSTWYCLLKRGCEMLYVPDAHIFCMEDSGPKPFTMSIKKMHRWFGNMLRNNGRAIRLGMGCQKPFIWWCHVDQRISMFTSLLGPVAAIWAAFWVSPYYLVAYAMLVILARLAYALVLTIEGHRMALTDVPLLLYTQWVGSIVKIYTMFHLHKAKWDSHRVAGSNGQAGSGESFLDGLIPKMQMVFSFTLLLLFVAAMVGVK</sequence>
<dbReference type="Proteomes" id="UP000319817">
    <property type="component" value="Chromosome"/>
</dbReference>
<dbReference type="EMBL" id="CP036526">
    <property type="protein sequence ID" value="QDT10566.1"/>
    <property type="molecule type" value="Genomic_DNA"/>
</dbReference>
<dbReference type="PANTHER" id="PTHR22913">
    <property type="entry name" value="HYALURONAN SYNTHASE"/>
    <property type="match status" value="1"/>
</dbReference>
<keyword evidence="8" id="KW-1185">Reference proteome</keyword>
<evidence type="ECO:0008006" key="9">
    <source>
        <dbReference type="Google" id="ProtNLM"/>
    </source>
</evidence>
<keyword evidence="5 6" id="KW-0472">Membrane</keyword>
<dbReference type="AlphaFoldDB" id="A0A517NTW6"/>
<dbReference type="GO" id="GO:0050501">
    <property type="term" value="F:hyaluronan synthase activity"/>
    <property type="evidence" value="ECO:0007669"/>
    <property type="project" value="TreeGrafter"/>
</dbReference>
<evidence type="ECO:0000256" key="1">
    <source>
        <dbReference type="ARBA" id="ARBA00004236"/>
    </source>
</evidence>
<dbReference type="GO" id="GO:0030213">
    <property type="term" value="P:hyaluronan biosynthetic process"/>
    <property type="evidence" value="ECO:0007669"/>
    <property type="project" value="TreeGrafter"/>
</dbReference>